<keyword evidence="1" id="KW-0732">Signal</keyword>
<feature type="chain" id="PRO_5039282734" evidence="1">
    <location>
        <begin position="40"/>
        <end position="122"/>
    </location>
</feature>
<accession>A0A3N2BEZ7</accession>
<proteinExistence type="predicted"/>
<protein>
    <submittedName>
        <fullName evidence="2">Uncharacterized protein</fullName>
    </submittedName>
</protein>
<keyword evidence="3" id="KW-1185">Reference proteome</keyword>
<name>A0A3N2BEZ7_9MICO</name>
<dbReference type="EMBL" id="RKHK01000001">
    <property type="protein sequence ID" value="ROR73829.1"/>
    <property type="molecule type" value="Genomic_DNA"/>
</dbReference>
<organism evidence="2 3">
    <name type="scientific">Bogoriella caseilytica</name>
    <dbReference type="NCBI Taxonomy" id="56055"/>
    <lineage>
        <taxon>Bacteria</taxon>
        <taxon>Bacillati</taxon>
        <taxon>Actinomycetota</taxon>
        <taxon>Actinomycetes</taxon>
        <taxon>Micrococcales</taxon>
        <taxon>Bogoriellaceae</taxon>
        <taxon>Bogoriella</taxon>
    </lineage>
</organism>
<evidence type="ECO:0000313" key="3">
    <source>
        <dbReference type="Proteomes" id="UP000280668"/>
    </source>
</evidence>
<feature type="signal peptide" evidence="1">
    <location>
        <begin position="1"/>
        <end position="39"/>
    </location>
</feature>
<comment type="caution">
    <text evidence="2">The sequence shown here is derived from an EMBL/GenBank/DDBJ whole genome shotgun (WGS) entry which is preliminary data.</text>
</comment>
<reference evidence="2 3" key="1">
    <citation type="submission" date="2018-11" db="EMBL/GenBank/DDBJ databases">
        <title>Sequencing the genomes of 1000 actinobacteria strains.</title>
        <authorList>
            <person name="Klenk H.-P."/>
        </authorList>
    </citation>
    <scope>NUCLEOTIDE SEQUENCE [LARGE SCALE GENOMIC DNA]</scope>
    <source>
        <strain evidence="2 3">DSM 11294</strain>
    </source>
</reference>
<sequence>MPVITEACGTIVAMTQGKNTIKRLSALAAGLALASLGLAACQTTTYTCNNNECTVNLSGSGASTEVGTNETEVTLVRADGTTASFTIDGAAGECTEGETLEVGGISVTCTEVGDDSLSVDLR</sequence>
<dbReference type="Proteomes" id="UP000280668">
    <property type="component" value="Unassembled WGS sequence"/>
</dbReference>
<evidence type="ECO:0000313" key="2">
    <source>
        <dbReference type="EMBL" id="ROR73829.1"/>
    </source>
</evidence>
<gene>
    <name evidence="2" type="ORF">EDD31_2219</name>
</gene>
<dbReference type="AlphaFoldDB" id="A0A3N2BEZ7"/>
<evidence type="ECO:0000256" key="1">
    <source>
        <dbReference type="SAM" id="SignalP"/>
    </source>
</evidence>